<comment type="similarity">
    <text evidence="1">Belongs to the DNA2/NAM7 helicase family.</text>
</comment>
<dbReference type="KEGG" id="cyj:Cyan7822_6649"/>
<accession>E0UNY1</accession>
<dbReference type="Pfam" id="PF13087">
    <property type="entry name" value="AAA_12"/>
    <property type="match status" value="1"/>
</dbReference>
<dbReference type="SUPFAM" id="SSF52540">
    <property type="entry name" value="P-loop containing nucleoside triphosphate hydrolases"/>
    <property type="match status" value="1"/>
</dbReference>
<evidence type="ECO:0000256" key="6">
    <source>
        <dbReference type="SAM" id="Coils"/>
    </source>
</evidence>
<evidence type="ECO:0000256" key="5">
    <source>
        <dbReference type="ARBA" id="ARBA00022840"/>
    </source>
</evidence>
<dbReference type="RefSeq" id="WP_013325783.1">
    <property type="nucleotide sequence ID" value="NC_014504.1"/>
</dbReference>
<evidence type="ECO:0000313" key="9">
    <source>
        <dbReference type="EMBL" id="ADN18661.1"/>
    </source>
</evidence>
<keyword evidence="5" id="KW-0067">ATP-binding</keyword>
<evidence type="ECO:0000256" key="2">
    <source>
        <dbReference type="ARBA" id="ARBA00022741"/>
    </source>
</evidence>
<evidence type="ECO:0000256" key="4">
    <source>
        <dbReference type="ARBA" id="ARBA00022806"/>
    </source>
</evidence>
<dbReference type="Gene3D" id="3.40.50.300">
    <property type="entry name" value="P-loop containing nucleotide triphosphate hydrolases"/>
    <property type="match status" value="3"/>
</dbReference>
<evidence type="ECO:0000256" key="1">
    <source>
        <dbReference type="ARBA" id="ARBA00007913"/>
    </source>
</evidence>
<dbReference type="Proteomes" id="UP000008206">
    <property type="component" value="Plasmid Cy782205"/>
</dbReference>
<dbReference type="EMBL" id="CP002203">
    <property type="protein sequence ID" value="ADN18661.1"/>
    <property type="molecule type" value="Genomic_DNA"/>
</dbReference>
<feature type="domain" description="DNA2/NAM7 helicase-like C-terminal" evidence="8">
    <location>
        <begin position="822"/>
        <end position="931"/>
    </location>
</feature>
<evidence type="ECO:0000256" key="3">
    <source>
        <dbReference type="ARBA" id="ARBA00022801"/>
    </source>
</evidence>
<name>E0UNY1_GLOV7</name>
<dbReference type="PANTHER" id="PTHR43788">
    <property type="entry name" value="DNA2/NAM7 HELICASE FAMILY MEMBER"/>
    <property type="match status" value="1"/>
</dbReference>
<dbReference type="GO" id="GO:0043139">
    <property type="term" value="F:5'-3' DNA helicase activity"/>
    <property type="evidence" value="ECO:0007669"/>
    <property type="project" value="TreeGrafter"/>
</dbReference>
<organism evidence="9 10">
    <name type="scientific">Gloeothece verrucosa (strain PCC 7822)</name>
    <name type="common">Cyanothece sp. (strain PCC 7822)</name>
    <dbReference type="NCBI Taxonomy" id="497965"/>
    <lineage>
        <taxon>Bacteria</taxon>
        <taxon>Bacillati</taxon>
        <taxon>Cyanobacteriota</taxon>
        <taxon>Cyanophyceae</taxon>
        <taxon>Oscillatoriophycideae</taxon>
        <taxon>Chroococcales</taxon>
        <taxon>Aphanothecaceae</taxon>
        <taxon>Gloeothece</taxon>
        <taxon>Gloeothece verrucosa</taxon>
    </lineage>
</organism>
<proteinExistence type="inferred from homology"/>
<reference evidence="10" key="1">
    <citation type="journal article" date="2011" name="MBio">
        <title>Novel metabolic attributes of the genus Cyanothece, comprising a group of unicellular nitrogen-fixing Cyanobacteria.</title>
        <authorList>
            <person name="Bandyopadhyay A."/>
            <person name="Elvitigala T."/>
            <person name="Welsh E."/>
            <person name="Stockel J."/>
            <person name="Liberton M."/>
            <person name="Min H."/>
            <person name="Sherman L.A."/>
            <person name="Pakrasi H.B."/>
        </authorList>
    </citation>
    <scope>NUCLEOTIDE SEQUENCE [LARGE SCALE GENOMIC DNA]</scope>
    <source>
        <strain evidence="10">PCC 7822</strain>
        <plasmid evidence="10">Cy782205</plasmid>
    </source>
</reference>
<keyword evidence="2" id="KW-0547">Nucleotide-binding</keyword>
<keyword evidence="4 9" id="KW-0347">Helicase</keyword>
<dbReference type="AlphaFoldDB" id="E0UNY1"/>
<dbReference type="OrthoDB" id="9757917at2"/>
<gene>
    <name evidence="9" type="ordered locus">Cyan7822_6649</name>
</gene>
<evidence type="ECO:0000313" key="10">
    <source>
        <dbReference type="Proteomes" id="UP000008206"/>
    </source>
</evidence>
<feature type="coiled-coil region" evidence="6">
    <location>
        <begin position="394"/>
        <end position="421"/>
    </location>
</feature>
<keyword evidence="9" id="KW-0614">Plasmid</keyword>
<sequence length="958" mass="110386">MSDLTKIRKIIKAWEHYLYLENLSNASVEVGKDDNRKIWDENIQLVGNQLLIPQPLFQQFKKTYSTLEESKQLEDFKIAVSFPQIYRVRAGERSFFPLFTVDISSIFSGKYRSRGWDLTEGFLFQPVIPNLIELYSLDEEEAENLVIQEGLRTFLSETFKFNFSTLQDFLDLLKQPEQNLSYKPIPYLLRFDYVSYTHNLKKDLRYLSQQQFWDWAIPGHPAYEYFFGSPQSPRHDVLFLGAFPGSLPNKSQADALKHFYVSFLTAVIGPPGNGKTSLLVHIIAISLVKRAHQLITTGIDESNLTLVTSTNNRAVTNVIEKLATELGDNFFYLEGGRKDFIDKQVIPKLLRAKNWLETETFNETLWQQISREIEKISTSLQSQPQIDIERAHQREKDLQQKEQLNREIESLQERLSILEQQPITSPESNYQQYPILAYEQIKAALERAVKSFPPVDLEPLLQNSRSWWERLWYSLKKLWLDITHSSSRHILKRLHKEIHAPLTATLATPFPFQLPLTRESTEASYSQVANQLTTARRWQLDEQRTEDSNTGQINSIKRQINQLKNSSSLIEQRLAAYPTEDFFTRNPVEYHQQQQELFLLSWQYLQQEALRRSDEVIRSIEIYIDVINSEKNHDAWCRFTANYSSILADVSLLFPVFASTLHSVRNLFPYLKKGCIDVSVIDEAGMIPPHQPLPVLVRSKRAVIVGDPLQLEPIVPFSQSTIEQYHEQAFTEQGLTDADYFRYSPTAIYTATAYHRAAGASDQLGDIGNGIILNEHYRCVAPIISFCERISGYKLIIKTPFKESRLGTNLIAYPVDGTIADHVNPEEVDAVERLLEHLLNAGYSTDEIGVISPYRAQADATRKRVREVYTDLDRASIGTVHKFQGGQKPVIIFSTRQCRDTDSLLFINRRPNLLNTAVSRAEELFILVGNTKRLLQEEGYLKKLVAHIQQFGEIRPLP</sequence>
<dbReference type="PANTHER" id="PTHR43788:SF8">
    <property type="entry name" value="DNA-BINDING PROTEIN SMUBP-2"/>
    <property type="match status" value="1"/>
</dbReference>
<feature type="domain" description="DNA2/NAM7 helicase helicase" evidence="7">
    <location>
        <begin position="249"/>
        <end position="421"/>
    </location>
</feature>
<evidence type="ECO:0000259" key="7">
    <source>
        <dbReference type="Pfam" id="PF13086"/>
    </source>
</evidence>
<keyword evidence="10" id="KW-1185">Reference proteome</keyword>
<keyword evidence="6" id="KW-0175">Coiled coil</keyword>
<feature type="domain" description="DNA2/NAM7 helicase helicase" evidence="7">
    <location>
        <begin position="539"/>
        <end position="715"/>
    </location>
</feature>
<dbReference type="HOGENOM" id="CLU_302819_0_0_3"/>
<dbReference type="GO" id="GO:0005524">
    <property type="term" value="F:ATP binding"/>
    <property type="evidence" value="ECO:0007669"/>
    <property type="project" value="UniProtKB-KW"/>
</dbReference>
<dbReference type="InterPro" id="IPR041679">
    <property type="entry name" value="DNA2/NAM7-like_C"/>
</dbReference>
<dbReference type="GO" id="GO:0016787">
    <property type="term" value="F:hydrolase activity"/>
    <property type="evidence" value="ECO:0007669"/>
    <property type="project" value="UniProtKB-KW"/>
</dbReference>
<dbReference type="InterPro" id="IPR027417">
    <property type="entry name" value="P-loop_NTPase"/>
</dbReference>
<dbReference type="Pfam" id="PF13086">
    <property type="entry name" value="AAA_11"/>
    <property type="match status" value="2"/>
</dbReference>
<dbReference type="InterPro" id="IPR050534">
    <property type="entry name" value="Coronavir_polyprotein_1ab"/>
</dbReference>
<protein>
    <submittedName>
        <fullName evidence="9">Superfamily I DNA/RNA helicase</fullName>
    </submittedName>
</protein>
<evidence type="ECO:0000259" key="8">
    <source>
        <dbReference type="Pfam" id="PF13087"/>
    </source>
</evidence>
<dbReference type="CDD" id="cd18808">
    <property type="entry name" value="SF1_C_Upf1"/>
    <property type="match status" value="1"/>
</dbReference>
<keyword evidence="3" id="KW-0378">Hydrolase</keyword>
<dbReference type="InterPro" id="IPR047187">
    <property type="entry name" value="SF1_C_Upf1"/>
</dbReference>
<dbReference type="InterPro" id="IPR041677">
    <property type="entry name" value="DNA2/NAM7_AAA_11"/>
</dbReference>
<geneLocation type="plasmid" evidence="9 10">
    <name>Cy782205</name>
</geneLocation>